<keyword evidence="15" id="KW-1185">Reference proteome</keyword>
<dbReference type="EMBL" id="BMAC01000034">
    <property type="protein sequence ID" value="GFP81741.1"/>
    <property type="molecule type" value="Genomic_DNA"/>
</dbReference>
<keyword evidence="8" id="KW-0611">Plant defense</keyword>
<evidence type="ECO:0000256" key="7">
    <source>
        <dbReference type="ARBA" id="ARBA00022801"/>
    </source>
</evidence>
<evidence type="ECO:0000256" key="8">
    <source>
        <dbReference type="ARBA" id="ARBA00022821"/>
    </source>
</evidence>
<evidence type="ECO:0000313" key="14">
    <source>
        <dbReference type="EMBL" id="GFP81741.1"/>
    </source>
</evidence>
<dbReference type="Proteomes" id="UP000653305">
    <property type="component" value="Unassembled WGS sequence"/>
</dbReference>
<dbReference type="OrthoDB" id="1938138at2759"/>
<proteinExistence type="inferred from homology"/>
<dbReference type="PANTHER" id="PTHR32227">
    <property type="entry name" value="GLUCAN ENDO-1,3-BETA-GLUCOSIDASE BG1-RELATED-RELATED"/>
    <property type="match status" value="1"/>
</dbReference>
<feature type="non-terminal residue" evidence="14">
    <location>
        <position position="506"/>
    </location>
</feature>
<evidence type="ECO:0000256" key="1">
    <source>
        <dbReference type="ARBA" id="ARBA00000382"/>
    </source>
</evidence>
<keyword evidence="7" id="KW-0378">Hydrolase</keyword>
<keyword evidence="5" id="KW-0472">Membrane</keyword>
<dbReference type="FunFam" id="1.20.58.1040:FF:000003">
    <property type="entry name" value="glucan endo-1,3-beta-glucosidase 7"/>
    <property type="match status" value="1"/>
</dbReference>
<organism evidence="14 15">
    <name type="scientific">Phtheirospermum japonicum</name>
    <dbReference type="NCBI Taxonomy" id="374723"/>
    <lineage>
        <taxon>Eukaryota</taxon>
        <taxon>Viridiplantae</taxon>
        <taxon>Streptophyta</taxon>
        <taxon>Embryophyta</taxon>
        <taxon>Tracheophyta</taxon>
        <taxon>Spermatophyta</taxon>
        <taxon>Magnoliopsida</taxon>
        <taxon>eudicotyledons</taxon>
        <taxon>Gunneridae</taxon>
        <taxon>Pentapetalae</taxon>
        <taxon>asterids</taxon>
        <taxon>lamiids</taxon>
        <taxon>Lamiales</taxon>
        <taxon>Orobanchaceae</taxon>
        <taxon>Orobanchaceae incertae sedis</taxon>
        <taxon>Phtheirospermum</taxon>
    </lineage>
</organism>
<dbReference type="SMART" id="SM00768">
    <property type="entry name" value="X8"/>
    <property type="match status" value="1"/>
</dbReference>
<feature type="chain" id="PRO_5032385886" description="glucan endo-1,3-beta-D-glucosidase" evidence="12">
    <location>
        <begin position="19"/>
        <end position="506"/>
    </location>
</feature>
<comment type="caution">
    <text evidence="14">The sequence shown here is derived from an EMBL/GenBank/DDBJ whole genome shotgun (WGS) entry which is preliminary data.</text>
</comment>
<dbReference type="Gene3D" id="1.20.58.1040">
    <property type="match status" value="1"/>
</dbReference>
<name>A0A830BI78_9LAMI</name>
<dbReference type="Pfam" id="PF00332">
    <property type="entry name" value="Glyco_hydro_17"/>
    <property type="match status" value="1"/>
</dbReference>
<evidence type="ECO:0000256" key="12">
    <source>
        <dbReference type="SAM" id="SignalP"/>
    </source>
</evidence>
<dbReference type="GO" id="GO:0042973">
    <property type="term" value="F:glucan endo-1,3-beta-D-glucosidase activity"/>
    <property type="evidence" value="ECO:0007669"/>
    <property type="project" value="UniProtKB-EC"/>
</dbReference>
<keyword evidence="9" id="KW-1015">Disulfide bond</keyword>
<evidence type="ECO:0000256" key="10">
    <source>
        <dbReference type="ARBA" id="ARBA00023295"/>
    </source>
</evidence>
<evidence type="ECO:0000256" key="11">
    <source>
        <dbReference type="RuleBase" id="RU004335"/>
    </source>
</evidence>
<dbReference type="InterPro" id="IPR000490">
    <property type="entry name" value="Glyco_hydro_17"/>
</dbReference>
<keyword evidence="5" id="KW-0336">GPI-anchor</keyword>
<evidence type="ECO:0000256" key="2">
    <source>
        <dbReference type="ARBA" id="ARBA00004609"/>
    </source>
</evidence>
<dbReference type="GO" id="GO:0005886">
    <property type="term" value="C:plasma membrane"/>
    <property type="evidence" value="ECO:0007669"/>
    <property type="project" value="UniProtKB-SubCell"/>
</dbReference>
<reference evidence="14" key="1">
    <citation type="submission" date="2020-07" db="EMBL/GenBank/DDBJ databases">
        <title>Ethylene signaling mediates host invasion by parasitic plants.</title>
        <authorList>
            <person name="Yoshida S."/>
        </authorList>
    </citation>
    <scope>NUCLEOTIDE SEQUENCE</scope>
    <source>
        <strain evidence="14">Okayama</strain>
    </source>
</reference>
<sequence>NFFLLFFSLILLLAAVTAVHSIGVNYGTLGDNLPPPAQVAQFLKDKTTIDRVKLFDANPDILRAFANTGILVAVTIPNGEIPSLTDAGYARGWVAANIKPFHPQTRINYILVGNEILHWGPQNLRDNLVAAMGSVHDALQQEGIRDVKVTTAHSLAILEPSDLPGLARFRAGWDRGVLAPMLEFHRRTETPFMVNPYPYFGYIPEKADLALFRPTAPVFDRFTRRTYGNMFDILLDSVYISMMKLGYKDVEIAVGETGWASQGETFEQPKCSVDNAASYNGGLVRHYNSGRGTPLMPRRKFDTYIFGLFNENLKEGSLAEKNFGLFRPDFTPVYDAGVMRAGPTPRIKVDAMQKVPSPAPPAQPKPPVTGGKKWCVPKPEASNSALQKNIDYVCSQGIDCKPINSGGPCFTPNTVRDHASFAMNSYYHAKGLIDYSCDFSGTALITTTDPSKLFLSVYIKVKFSLDWLLNDFLTNSLFSPQVPVHANTFLERTTLLTWVFFKLQKM</sequence>
<dbReference type="GO" id="GO:0005975">
    <property type="term" value="P:carbohydrate metabolic process"/>
    <property type="evidence" value="ECO:0007669"/>
    <property type="project" value="InterPro"/>
</dbReference>
<feature type="signal peptide" evidence="12">
    <location>
        <begin position="1"/>
        <end position="18"/>
    </location>
</feature>
<dbReference type="InterPro" id="IPR017853">
    <property type="entry name" value="GH"/>
</dbReference>
<keyword evidence="5" id="KW-0449">Lipoprotein</keyword>
<evidence type="ECO:0000256" key="9">
    <source>
        <dbReference type="ARBA" id="ARBA00023157"/>
    </source>
</evidence>
<dbReference type="EC" id="3.2.1.39" evidence="4"/>
<evidence type="ECO:0000259" key="13">
    <source>
        <dbReference type="SMART" id="SM00768"/>
    </source>
</evidence>
<comment type="catalytic activity">
    <reaction evidence="1">
        <text>Hydrolysis of (1-&gt;3)-beta-D-glucosidic linkages in (1-&gt;3)-beta-D-glucans.</text>
        <dbReference type="EC" id="3.2.1.39"/>
    </reaction>
</comment>
<protein>
    <recommendedName>
        <fullName evidence="4">glucan endo-1,3-beta-D-glucosidase</fullName>
        <ecNumber evidence="4">3.2.1.39</ecNumber>
    </recommendedName>
</protein>
<evidence type="ECO:0000256" key="6">
    <source>
        <dbReference type="ARBA" id="ARBA00022729"/>
    </source>
</evidence>
<keyword evidence="6 12" id="KW-0732">Signal</keyword>
<keyword evidence="10" id="KW-0326">Glycosidase</keyword>
<evidence type="ECO:0000313" key="15">
    <source>
        <dbReference type="Proteomes" id="UP000653305"/>
    </source>
</evidence>
<dbReference type="FunFam" id="3.20.20.80:FF:000002">
    <property type="entry name" value="Glucan endo-1,3-beta-glucosidase 3"/>
    <property type="match status" value="1"/>
</dbReference>
<accession>A0A830BI78</accession>
<feature type="domain" description="X8" evidence="13">
    <location>
        <begin position="373"/>
        <end position="454"/>
    </location>
</feature>
<evidence type="ECO:0000256" key="4">
    <source>
        <dbReference type="ARBA" id="ARBA00012780"/>
    </source>
</evidence>
<evidence type="ECO:0000256" key="3">
    <source>
        <dbReference type="ARBA" id="ARBA00008773"/>
    </source>
</evidence>
<dbReference type="GO" id="GO:0006952">
    <property type="term" value="P:defense response"/>
    <property type="evidence" value="ECO:0007669"/>
    <property type="project" value="UniProtKB-KW"/>
</dbReference>
<dbReference type="GO" id="GO:0098552">
    <property type="term" value="C:side of membrane"/>
    <property type="evidence" value="ECO:0007669"/>
    <property type="project" value="UniProtKB-KW"/>
</dbReference>
<evidence type="ECO:0000256" key="5">
    <source>
        <dbReference type="ARBA" id="ARBA00022622"/>
    </source>
</evidence>
<dbReference type="SUPFAM" id="SSF51445">
    <property type="entry name" value="(Trans)glycosidases"/>
    <property type="match status" value="1"/>
</dbReference>
<dbReference type="InterPro" id="IPR012946">
    <property type="entry name" value="X8"/>
</dbReference>
<comment type="similarity">
    <text evidence="3 11">Belongs to the glycosyl hydrolase 17 family.</text>
</comment>
<dbReference type="Pfam" id="PF07983">
    <property type="entry name" value="X8"/>
    <property type="match status" value="1"/>
</dbReference>
<keyword evidence="5" id="KW-0325">Glycoprotein</keyword>
<dbReference type="InterPro" id="IPR044965">
    <property type="entry name" value="Glyco_hydro_17_plant"/>
</dbReference>
<dbReference type="AlphaFoldDB" id="A0A830BI78"/>
<dbReference type="Gene3D" id="3.20.20.80">
    <property type="entry name" value="Glycosidases"/>
    <property type="match status" value="1"/>
</dbReference>
<comment type="subcellular location">
    <subcellularLocation>
        <location evidence="2">Cell membrane</location>
        <topology evidence="2">Lipid-anchor</topology>
        <topology evidence="2">GPI-anchor</topology>
    </subcellularLocation>
</comment>
<gene>
    <name evidence="14" type="ORF">PHJA_000317400</name>
</gene>